<proteinExistence type="predicted"/>
<feature type="region of interest" description="Disordered" evidence="1">
    <location>
        <begin position="1"/>
        <end position="32"/>
    </location>
</feature>
<dbReference type="HOGENOM" id="CLU_188665_0_0_1"/>
<keyword evidence="3" id="KW-1185">Reference proteome</keyword>
<accession>A0A0D9Z7X9</accession>
<reference evidence="2" key="1">
    <citation type="submission" date="2015-04" db="UniProtKB">
        <authorList>
            <consortium name="EnsemblPlants"/>
        </authorList>
    </citation>
    <scope>IDENTIFICATION</scope>
</reference>
<evidence type="ECO:0000313" key="2">
    <source>
        <dbReference type="EnsemblPlants" id="OGLUM03G19450.4"/>
    </source>
</evidence>
<name>A0A0D9Z7X9_9ORYZ</name>
<protein>
    <submittedName>
        <fullName evidence="2">Uncharacterized protein</fullName>
    </submittedName>
</protein>
<dbReference type="AlphaFoldDB" id="A0A0D9Z7X9"/>
<organism evidence="2">
    <name type="scientific">Oryza glumipatula</name>
    <dbReference type="NCBI Taxonomy" id="40148"/>
    <lineage>
        <taxon>Eukaryota</taxon>
        <taxon>Viridiplantae</taxon>
        <taxon>Streptophyta</taxon>
        <taxon>Embryophyta</taxon>
        <taxon>Tracheophyta</taxon>
        <taxon>Spermatophyta</taxon>
        <taxon>Magnoliopsida</taxon>
        <taxon>Liliopsida</taxon>
        <taxon>Poales</taxon>
        <taxon>Poaceae</taxon>
        <taxon>BOP clade</taxon>
        <taxon>Oryzoideae</taxon>
        <taxon>Oryzeae</taxon>
        <taxon>Oryzinae</taxon>
        <taxon>Oryza</taxon>
    </lineage>
</organism>
<feature type="compositionally biased region" description="Low complexity" evidence="1">
    <location>
        <begin position="1"/>
        <end position="21"/>
    </location>
</feature>
<evidence type="ECO:0000313" key="3">
    <source>
        <dbReference type="Proteomes" id="UP000026961"/>
    </source>
</evidence>
<evidence type="ECO:0000256" key="1">
    <source>
        <dbReference type="SAM" id="MobiDB-lite"/>
    </source>
</evidence>
<dbReference type="Proteomes" id="UP000026961">
    <property type="component" value="Chromosome 3"/>
</dbReference>
<sequence length="90" mass="9589">MATPSASAAAFRRRTSSLQPRSTPPRRGPRTPCAASLLATARARHAYRPHHTHAAAAAATASSSKNEGTIDAVRAVKSEERCVRHMSKDV</sequence>
<reference evidence="2" key="2">
    <citation type="submission" date="2018-05" db="EMBL/GenBank/DDBJ databases">
        <title>OgluRS3 (Oryza glumaepatula Reference Sequence Version 3).</title>
        <authorList>
            <person name="Zhang J."/>
            <person name="Kudrna D."/>
            <person name="Lee S."/>
            <person name="Talag J."/>
            <person name="Welchert J."/>
            <person name="Wing R.A."/>
        </authorList>
    </citation>
    <scope>NUCLEOTIDE SEQUENCE [LARGE SCALE GENOMIC DNA]</scope>
</reference>
<dbReference type="EnsemblPlants" id="OGLUM03G19450.4">
    <property type="protein sequence ID" value="OGLUM03G19450.4"/>
    <property type="gene ID" value="OGLUM03G19450"/>
</dbReference>
<dbReference type="Gramene" id="OGLUM03G19450.4">
    <property type="protein sequence ID" value="OGLUM03G19450.4"/>
    <property type="gene ID" value="OGLUM03G19450"/>
</dbReference>